<name>A0A1I4YEH9_9GAMM</name>
<feature type="region of interest" description="Disordered" evidence="1">
    <location>
        <begin position="172"/>
        <end position="192"/>
    </location>
</feature>
<gene>
    <name evidence="2" type="ORF">SAMN05216289_1175</name>
</gene>
<organism evidence="2 3">
    <name type="scientific">Dokdonella immobilis</name>
    <dbReference type="NCBI Taxonomy" id="578942"/>
    <lineage>
        <taxon>Bacteria</taxon>
        <taxon>Pseudomonadati</taxon>
        <taxon>Pseudomonadota</taxon>
        <taxon>Gammaproteobacteria</taxon>
        <taxon>Lysobacterales</taxon>
        <taxon>Rhodanobacteraceae</taxon>
        <taxon>Dokdonella</taxon>
    </lineage>
</organism>
<proteinExistence type="predicted"/>
<evidence type="ECO:0000313" key="3">
    <source>
        <dbReference type="Proteomes" id="UP000198575"/>
    </source>
</evidence>
<evidence type="ECO:0000256" key="1">
    <source>
        <dbReference type="SAM" id="MobiDB-lite"/>
    </source>
</evidence>
<dbReference type="EMBL" id="FOVF01000017">
    <property type="protein sequence ID" value="SFN36471.1"/>
    <property type="molecule type" value="Genomic_DNA"/>
</dbReference>
<keyword evidence="3" id="KW-1185">Reference proteome</keyword>
<dbReference type="AlphaFoldDB" id="A0A1I4YEH9"/>
<dbReference type="Proteomes" id="UP000198575">
    <property type="component" value="Unassembled WGS sequence"/>
</dbReference>
<accession>A0A1I4YEH9</accession>
<evidence type="ECO:0000313" key="2">
    <source>
        <dbReference type="EMBL" id="SFN36471.1"/>
    </source>
</evidence>
<sequence>MGIPPAFFPVSLLQPRVLSSGRWITPGILPSAPPGPRRFRVAFKFAPSELSRTTEGVSQQIYSLPPLAAWVSLQHSFLFRCCNLVSCRPGGGYHRASCPPPLRGRAAFASRMVRFTQPALVAGRTNQPAIGRLGESGLDASSHGAAHFRGAGPECQQQKWCHDAPGCRIRHPDRAGFGRNRQSGRADQWSWPAGRRSETSWSMRRWTSMTFSA</sequence>
<protein>
    <submittedName>
        <fullName evidence="2">Uncharacterized protein</fullName>
    </submittedName>
</protein>
<reference evidence="2 3" key="1">
    <citation type="submission" date="2016-10" db="EMBL/GenBank/DDBJ databases">
        <authorList>
            <person name="de Groot N.N."/>
        </authorList>
    </citation>
    <scope>NUCLEOTIDE SEQUENCE [LARGE SCALE GENOMIC DNA]</scope>
    <source>
        <strain evidence="2 3">CGMCC 1.7659</strain>
    </source>
</reference>